<feature type="transmembrane region" description="Helical" evidence="12">
    <location>
        <begin position="129"/>
        <end position="148"/>
    </location>
</feature>
<dbReference type="GO" id="GO:0006621">
    <property type="term" value="P:protein retention in ER lumen"/>
    <property type="evidence" value="ECO:0007669"/>
    <property type="project" value="InterPro"/>
</dbReference>
<sequence>MEPAVDAVDEFGDSMYIVTSAIVCYFFRRWRSSWEQNKDTCNLVAIIGLCAVLALLTAKSFTVLEVLWTFSQLLEGFAMVPQYVFSYRDKGNKDCGVSTFILCVGGYRVFYAFNWMYKKINLGRRYSDLNSWIGGLIEIIFFLDYIAYRFRGSSCLRTIVLAVDEKVNDLSEKVEMRVMGSSSGYDTSSAGRTAMRRRKGSTGEAHEEAMFEV</sequence>
<feature type="compositionally biased region" description="Polar residues" evidence="11">
    <location>
        <begin position="181"/>
        <end position="191"/>
    </location>
</feature>
<evidence type="ECO:0000256" key="6">
    <source>
        <dbReference type="ARBA" id="ARBA00022892"/>
    </source>
</evidence>
<evidence type="ECO:0000256" key="1">
    <source>
        <dbReference type="ARBA" id="ARBA00004477"/>
    </source>
</evidence>
<dbReference type="GO" id="GO:0046923">
    <property type="term" value="F:ER retention sequence binding"/>
    <property type="evidence" value="ECO:0007669"/>
    <property type="project" value="InterPro"/>
</dbReference>
<evidence type="ECO:0000256" key="12">
    <source>
        <dbReference type="SAM" id="Phobius"/>
    </source>
</evidence>
<keyword evidence="4 12" id="KW-0812">Transmembrane</keyword>
<dbReference type="GO" id="GO:0016192">
    <property type="term" value="P:vesicle-mediated transport"/>
    <property type="evidence" value="ECO:0007669"/>
    <property type="project" value="UniProtKB-KW"/>
</dbReference>
<dbReference type="EMBL" id="JAAPAO010000002">
    <property type="protein sequence ID" value="KAF4678166.1"/>
    <property type="molecule type" value="Genomic_DNA"/>
</dbReference>
<organism evidence="13 14">
    <name type="scientific">Perkinsus chesapeaki</name>
    <name type="common">Clam parasite</name>
    <name type="synonym">Perkinsus andrewsi</name>
    <dbReference type="NCBI Taxonomy" id="330153"/>
    <lineage>
        <taxon>Eukaryota</taxon>
        <taxon>Sar</taxon>
        <taxon>Alveolata</taxon>
        <taxon>Perkinsozoa</taxon>
        <taxon>Perkinsea</taxon>
        <taxon>Perkinsida</taxon>
        <taxon>Perkinsidae</taxon>
        <taxon>Perkinsus</taxon>
    </lineage>
</organism>
<feature type="compositionally biased region" description="Basic and acidic residues" evidence="11">
    <location>
        <begin position="204"/>
        <end position="213"/>
    </location>
</feature>
<evidence type="ECO:0000313" key="14">
    <source>
        <dbReference type="Proteomes" id="UP000591131"/>
    </source>
</evidence>
<keyword evidence="3" id="KW-0813">Transport</keyword>
<dbReference type="PRINTS" id="PR00660">
    <property type="entry name" value="ERLUMENR"/>
</dbReference>
<evidence type="ECO:0008006" key="15">
    <source>
        <dbReference type="Google" id="ProtNLM"/>
    </source>
</evidence>
<name>A0A7J6N361_PERCH</name>
<protein>
    <recommendedName>
        <fullName evidence="15">ER lumen protein-retaining receptor</fullName>
    </recommendedName>
</protein>
<keyword evidence="6" id="KW-0931">ER-Golgi transport</keyword>
<dbReference type="OrthoDB" id="7694678at2759"/>
<feature type="region of interest" description="Disordered" evidence="11">
    <location>
        <begin position="181"/>
        <end position="213"/>
    </location>
</feature>
<evidence type="ECO:0000256" key="4">
    <source>
        <dbReference type="ARBA" id="ARBA00022692"/>
    </source>
</evidence>
<dbReference type="Pfam" id="PF00810">
    <property type="entry name" value="ER_lumen_recept"/>
    <property type="match status" value="1"/>
</dbReference>
<keyword evidence="5" id="KW-0256">Endoplasmic reticulum</keyword>
<proteinExistence type="inferred from homology"/>
<evidence type="ECO:0000256" key="5">
    <source>
        <dbReference type="ARBA" id="ARBA00022824"/>
    </source>
</evidence>
<comment type="subcellular location">
    <subcellularLocation>
        <location evidence="1">Endoplasmic reticulum membrane</location>
        <topology evidence="1">Multi-pass membrane protein</topology>
    </subcellularLocation>
</comment>
<evidence type="ECO:0000256" key="9">
    <source>
        <dbReference type="ARBA" id="ARBA00023136"/>
    </source>
</evidence>
<comment type="similarity">
    <text evidence="2">Belongs to the ERD2 family.</text>
</comment>
<dbReference type="AlphaFoldDB" id="A0A7J6N361"/>
<evidence type="ECO:0000256" key="2">
    <source>
        <dbReference type="ARBA" id="ARBA00010120"/>
    </source>
</evidence>
<evidence type="ECO:0000313" key="13">
    <source>
        <dbReference type="EMBL" id="KAF4678166.1"/>
    </source>
</evidence>
<feature type="transmembrane region" description="Helical" evidence="12">
    <location>
        <begin position="97"/>
        <end position="117"/>
    </location>
</feature>
<comment type="caution">
    <text evidence="13">The sequence shown here is derived from an EMBL/GenBank/DDBJ whole genome shotgun (WGS) entry which is preliminary data.</text>
</comment>
<dbReference type="Proteomes" id="UP000591131">
    <property type="component" value="Unassembled WGS sequence"/>
</dbReference>
<evidence type="ECO:0000256" key="8">
    <source>
        <dbReference type="ARBA" id="ARBA00022989"/>
    </source>
</evidence>
<dbReference type="PANTHER" id="PTHR10585">
    <property type="entry name" value="ER LUMEN PROTEIN RETAINING RECEPTOR"/>
    <property type="match status" value="1"/>
</dbReference>
<dbReference type="GO" id="GO:0005789">
    <property type="term" value="C:endoplasmic reticulum membrane"/>
    <property type="evidence" value="ECO:0007669"/>
    <property type="project" value="UniProtKB-SubCell"/>
</dbReference>
<dbReference type="InterPro" id="IPR000133">
    <property type="entry name" value="ER_ret_rcpt"/>
</dbReference>
<evidence type="ECO:0000256" key="10">
    <source>
        <dbReference type="ARBA" id="ARBA00023170"/>
    </source>
</evidence>
<accession>A0A7J6N361</accession>
<keyword evidence="14" id="KW-1185">Reference proteome</keyword>
<evidence type="ECO:0000256" key="11">
    <source>
        <dbReference type="SAM" id="MobiDB-lite"/>
    </source>
</evidence>
<dbReference type="GO" id="GO:0015031">
    <property type="term" value="P:protein transport"/>
    <property type="evidence" value="ECO:0007669"/>
    <property type="project" value="UniProtKB-KW"/>
</dbReference>
<reference evidence="13 14" key="1">
    <citation type="submission" date="2020-04" db="EMBL/GenBank/DDBJ databases">
        <title>Perkinsus chesapeaki whole genome sequence.</title>
        <authorList>
            <person name="Bogema D.R."/>
        </authorList>
    </citation>
    <scope>NUCLEOTIDE SEQUENCE [LARGE SCALE GENOMIC DNA]</scope>
    <source>
        <strain evidence="13">ATCC PRA-425</strain>
    </source>
</reference>
<keyword evidence="8 12" id="KW-1133">Transmembrane helix</keyword>
<keyword evidence="10" id="KW-0675">Receptor</keyword>
<feature type="transmembrane region" description="Helical" evidence="12">
    <location>
        <begin position="12"/>
        <end position="28"/>
    </location>
</feature>
<feature type="transmembrane region" description="Helical" evidence="12">
    <location>
        <begin position="40"/>
        <end position="61"/>
    </location>
</feature>
<evidence type="ECO:0000256" key="7">
    <source>
        <dbReference type="ARBA" id="ARBA00022927"/>
    </source>
</evidence>
<keyword evidence="9 12" id="KW-0472">Membrane</keyword>
<evidence type="ECO:0000256" key="3">
    <source>
        <dbReference type="ARBA" id="ARBA00022448"/>
    </source>
</evidence>
<gene>
    <name evidence="13" type="ORF">FOL47_003228</name>
</gene>
<keyword evidence="7" id="KW-0653">Protein transport</keyword>